<evidence type="ECO:0000313" key="3">
    <source>
        <dbReference type="Proteomes" id="UP000009134"/>
    </source>
</evidence>
<keyword evidence="3" id="KW-1185">Reference proteome</keyword>
<accession>Q2G727</accession>
<gene>
    <name evidence="2" type="ordered locus">Saro_1906</name>
</gene>
<name>Q2G727_NOVAD</name>
<dbReference type="STRING" id="279238.Saro_1906"/>
<evidence type="ECO:0000256" key="1">
    <source>
        <dbReference type="SAM" id="Phobius"/>
    </source>
</evidence>
<dbReference type="EMBL" id="CP000248">
    <property type="protein sequence ID" value="ABD26346.1"/>
    <property type="molecule type" value="Genomic_DNA"/>
</dbReference>
<dbReference type="InterPro" id="IPR007047">
    <property type="entry name" value="Flp_Fap"/>
</dbReference>
<organism evidence="2 3">
    <name type="scientific">Novosphingobium aromaticivorans (strain ATCC 700278 / DSM 12444 / CCUG 56034 / CIP 105152 / NBRC 16084 / F199)</name>
    <dbReference type="NCBI Taxonomy" id="279238"/>
    <lineage>
        <taxon>Bacteria</taxon>
        <taxon>Pseudomonadati</taxon>
        <taxon>Pseudomonadota</taxon>
        <taxon>Alphaproteobacteria</taxon>
        <taxon>Sphingomonadales</taxon>
        <taxon>Sphingomonadaceae</taxon>
        <taxon>Novosphingobium</taxon>
    </lineage>
</organism>
<dbReference type="KEGG" id="nar:Saro_1906"/>
<protein>
    <recommendedName>
        <fullName evidence="4">Flp/Fap pilin component</fullName>
    </recommendedName>
</protein>
<dbReference type="AlphaFoldDB" id="Q2G727"/>
<dbReference type="Pfam" id="PF04964">
    <property type="entry name" value="Flp_Fap"/>
    <property type="match status" value="1"/>
</dbReference>
<evidence type="ECO:0008006" key="4">
    <source>
        <dbReference type="Google" id="ProtNLM"/>
    </source>
</evidence>
<feature type="transmembrane region" description="Helical" evidence="1">
    <location>
        <begin position="20"/>
        <end position="37"/>
    </location>
</feature>
<reference evidence="3" key="1">
    <citation type="submission" date="2006-01" db="EMBL/GenBank/DDBJ databases">
        <title>Complete sequence of Novosphingobium aromaticivorans DSM 12444.</title>
        <authorList>
            <consortium name="US DOE Joint Genome Institute"/>
            <person name="Copeland A."/>
            <person name="Lucas S."/>
            <person name="Lapidus A."/>
            <person name="Barry K."/>
            <person name="Detter J.C."/>
            <person name="Glavina T."/>
            <person name="Hammon N."/>
            <person name="Israni S."/>
            <person name="Pitluck S."/>
            <person name="Chain P."/>
            <person name="Malfatti S."/>
            <person name="Shin M."/>
            <person name="Vergez L."/>
            <person name="Schmutz J."/>
            <person name="Larimer F."/>
            <person name="Land M."/>
            <person name="Kyrpides N."/>
            <person name="Ivanova N."/>
            <person name="Fredrickson J."/>
            <person name="Balkwill D."/>
            <person name="Romine M.F."/>
            <person name="Richardson P."/>
        </authorList>
    </citation>
    <scope>NUCLEOTIDE SEQUENCE [LARGE SCALE GENOMIC DNA]</scope>
    <source>
        <strain evidence="3">ATCC 700278 / DSM 12444 / CCUG 56034 / CIP 105152 / NBRC 16084 / F199</strain>
    </source>
</reference>
<sequence length="62" mass="6704">MTMKSVLRKIIRNESGATAIEYGLLIASIGLAATFGMKSFSEAVYNLYVTVDENSLKKVSGD</sequence>
<dbReference type="Proteomes" id="UP000009134">
    <property type="component" value="Chromosome"/>
</dbReference>
<evidence type="ECO:0000313" key="2">
    <source>
        <dbReference type="EMBL" id="ABD26346.1"/>
    </source>
</evidence>
<keyword evidence="1" id="KW-0812">Transmembrane</keyword>
<keyword evidence="1" id="KW-0472">Membrane</keyword>
<dbReference type="HOGENOM" id="CLU_171854_5_0_5"/>
<proteinExistence type="predicted"/>
<keyword evidence="1" id="KW-1133">Transmembrane helix</keyword>